<proteinExistence type="predicted"/>
<protein>
    <submittedName>
        <fullName evidence="1">Uncharacterized protein</fullName>
    </submittedName>
</protein>
<name>A0ABY4M773_9ACTN</name>
<sequence length="75" mass="8843">MMESNANAAELIRQFSHDLYDRAKQLAVLFDIGEMSEESVSDRLEELMIMQSLLSFEMAQEICRVRDEIRRLMEE</sequence>
<dbReference type="Proteomes" id="UP000830115">
    <property type="component" value="Chromosome"/>
</dbReference>
<evidence type="ECO:0000313" key="1">
    <source>
        <dbReference type="EMBL" id="UQA92669.1"/>
    </source>
</evidence>
<evidence type="ECO:0000313" key="2">
    <source>
        <dbReference type="Proteomes" id="UP000830115"/>
    </source>
</evidence>
<gene>
    <name evidence="1" type="ORF">K9S39_13275</name>
</gene>
<dbReference type="RefSeq" id="WP_248863533.1">
    <property type="nucleotide sequence ID" value="NZ_CP086322.1"/>
</dbReference>
<accession>A0ABY4M773</accession>
<keyword evidence="2" id="KW-1185">Reference proteome</keyword>
<reference evidence="1" key="1">
    <citation type="submission" date="2021-10" db="EMBL/GenBank/DDBJ databases">
        <title>Streptomyces nigrumlapis sp.nov.,an antimicrobial producing actinobacterium isolated from Black Gobi rocks.</title>
        <authorList>
            <person name="Wen Y."/>
            <person name="Zhang W."/>
            <person name="Liu X.G."/>
        </authorList>
    </citation>
    <scope>NUCLEOTIDE SEQUENCE</scope>
    <source>
        <strain evidence="1">ST13-2-2</strain>
    </source>
</reference>
<dbReference type="EMBL" id="CP086322">
    <property type="protein sequence ID" value="UQA92669.1"/>
    <property type="molecule type" value="Genomic_DNA"/>
</dbReference>
<organism evidence="1 2">
    <name type="scientific">Streptomyces halobius</name>
    <dbReference type="NCBI Taxonomy" id="2879846"/>
    <lineage>
        <taxon>Bacteria</taxon>
        <taxon>Bacillati</taxon>
        <taxon>Actinomycetota</taxon>
        <taxon>Actinomycetes</taxon>
        <taxon>Kitasatosporales</taxon>
        <taxon>Streptomycetaceae</taxon>
        <taxon>Streptomyces</taxon>
    </lineage>
</organism>